<dbReference type="InParanoid" id="A0A3Q7IVK4"/>
<name>A0A3Q7IVK4_SOLLC</name>
<sequence length="125" mass="13468">MKGGERVAALGTAGSCYSSCCPAAREERRGEARSRGGTRLLVAAFAGGFCFLELRSSAIAAGRSSCFEEKESSEFSLAALPAASPRWFLLLLLGKRKEEKRRWGEREKGRGKRCRLVAACHASPG</sequence>
<dbReference type="PaxDb" id="4081-Solyc11g042550.1.1"/>
<dbReference type="Proteomes" id="UP000004994">
    <property type="component" value="Chromosome 11"/>
</dbReference>
<evidence type="ECO:0000313" key="1">
    <source>
        <dbReference type="EnsemblPlants" id="Solyc11g042550.1.1.1"/>
    </source>
</evidence>
<dbReference type="EnsemblPlants" id="Solyc11g042550.1.1">
    <property type="protein sequence ID" value="Solyc11g042550.1.1.1"/>
    <property type="gene ID" value="Solyc11g042550.1"/>
</dbReference>
<organism evidence="1">
    <name type="scientific">Solanum lycopersicum</name>
    <name type="common">Tomato</name>
    <name type="synonym">Lycopersicon esculentum</name>
    <dbReference type="NCBI Taxonomy" id="4081"/>
    <lineage>
        <taxon>Eukaryota</taxon>
        <taxon>Viridiplantae</taxon>
        <taxon>Streptophyta</taxon>
        <taxon>Embryophyta</taxon>
        <taxon>Tracheophyta</taxon>
        <taxon>Spermatophyta</taxon>
        <taxon>Magnoliopsida</taxon>
        <taxon>eudicotyledons</taxon>
        <taxon>Gunneridae</taxon>
        <taxon>Pentapetalae</taxon>
        <taxon>asterids</taxon>
        <taxon>lamiids</taxon>
        <taxon>Solanales</taxon>
        <taxon>Solanaceae</taxon>
        <taxon>Solanoideae</taxon>
        <taxon>Solaneae</taxon>
        <taxon>Solanum</taxon>
        <taxon>Solanum subgen. Lycopersicon</taxon>
    </lineage>
</organism>
<evidence type="ECO:0000313" key="2">
    <source>
        <dbReference type="Proteomes" id="UP000004994"/>
    </source>
</evidence>
<reference evidence="1" key="1">
    <citation type="journal article" date="2012" name="Nature">
        <title>The tomato genome sequence provides insights into fleshy fruit evolution.</title>
        <authorList>
            <consortium name="Tomato Genome Consortium"/>
        </authorList>
    </citation>
    <scope>NUCLEOTIDE SEQUENCE [LARGE SCALE GENOMIC DNA]</scope>
    <source>
        <strain evidence="1">cv. Heinz 1706</strain>
    </source>
</reference>
<dbReference type="Gramene" id="Solyc11g042550.1.1">
    <property type="protein sequence ID" value="Solyc11g042550.1.1.1"/>
    <property type="gene ID" value="Solyc11g042550.1"/>
</dbReference>
<proteinExistence type="predicted"/>
<accession>A0A3Q7IVK4</accession>
<reference evidence="1" key="2">
    <citation type="submission" date="2019-01" db="UniProtKB">
        <authorList>
            <consortium name="EnsemblPlants"/>
        </authorList>
    </citation>
    <scope>IDENTIFICATION</scope>
    <source>
        <strain evidence="1">cv. Heinz 1706</strain>
    </source>
</reference>
<protein>
    <submittedName>
        <fullName evidence="1">Uncharacterized protein</fullName>
    </submittedName>
</protein>
<keyword evidence="2" id="KW-1185">Reference proteome</keyword>
<dbReference type="AlphaFoldDB" id="A0A3Q7IVK4"/>